<evidence type="ECO:0000256" key="5">
    <source>
        <dbReference type="ARBA" id="ARBA00022967"/>
    </source>
</evidence>
<evidence type="ECO:0000256" key="7">
    <source>
        <dbReference type="SAM" id="MobiDB-lite"/>
    </source>
</evidence>
<keyword evidence="5" id="KW-1278">Translocase</keyword>
<keyword evidence="4 9" id="KW-0067">ATP-binding</keyword>
<keyword evidence="10" id="KW-1185">Reference proteome</keyword>
<dbReference type="PROSITE" id="PS00211">
    <property type="entry name" value="ABC_TRANSPORTER_1"/>
    <property type="match status" value="1"/>
</dbReference>
<evidence type="ECO:0000256" key="3">
    <source>
        <dbReference type="ARBA" id="ARBA00022748"/>
    </source>
</evidence>
<dbReference type="SUPFAM" id="SSF52540">
    <property type="entry name" value="P-loop containing nucleoside triphosphate hydrolases"/>
    <property type="match status" value="1"/>
</dbReference>
<evidence type="ECO:0000256" key="2">
    <source>
        <dbReference type="ARBA" id="ARBA00022741"/>
    </source>
</evidence>
<dbReference type="Gene3D" id="3.40.50.300">
    <property type="entry name" value="P-loop containing nucleotide triphosphate hydrolases"/>
    <property type="match status" value="1"/>
</dbReference>
<dbReference type="PANTHER" id="PTHR43499">
    <property type="entry name" value="ABC TRANSPORTER I FAMILY MEMBER 1"/>
    <property type="match status" value="1"/>
</dbReference>
<keyword evidence="2" id="KW-0547">Nucleotide-binding</keyword>
<dbReference type="InterPro" id="IPR003439">
    <property type="entry name" value="ABC_transporter-like_ATP-bd"/>
</dbReference>
<evidence type="ECO:0000256" key="6">
    <source>
        <dbReference type="ARBA" id="ARBA00023136"/>
    </source>
</evidence>
<accession>A0ABQ3IQZ5</accession>
<keyword evidence="6" id="KW-0472">Membrane</keyword>
<proteinExistence type="predicted"/>
<dbReference type="InterPro" id="IPR017871">
    <property type="entry name" value="ABC_transporter-like_CS"/>
</dbReference>
<dbReference type="InterPro" id="IPR027417">
    <property type="entry name" value="P-loop_NTPase"/>
</dbReference>
<dbReference type="InterPro" id="IPR003593">
    <property type="entry name" value="AAA+_ATPase"/>
</dbReference>
<feature type="region of interest" description="Disordered" evidence="7">
    <location>
        <begin position="193"/>
        <end position="213"/>
    </location>
</feature>
<evidence type="ECO:0000259" key="8">
    <source>
        <dbReference type="PROSITE" id="PS50893"/>
    </source>
</evidence>
<dbReference type="NCBIfam" id="TIGR01189">
    <property type="entry name" value="ccmA"/>
    <property type="match status" value="1"/>
</dbReference>
<evidence type="ECO:0000256" key="1">
    <source>
        <dbReference type="ARBA" id="ARBA00022448"/>
    </source>
</evidence>
<name>A0ABQ3IQZ5_9RHOB</name>
<dbReference type="InterPro" id="IPR005895">
    <property type="entry name" value="ABC_transptr_haem_export_CcmA"/>
</dbReference>
<dbReference type="Pfam" id="PF00005">
    <property type="entry name" value="ABC_tran"/>
    <property type="match status" value="1"/>
</dbReference>
<feature type="domain" description="ABC transporter" evidence="8">
    <location>
        <begin position="3"/>
        <end position="211"/>
    </location>
</feature>
<reference evidence="10" key="1">
    <citation type="journal article" date="2019" name="Int. J. Syst. Evol. Microbiol.">
        <title>The Global Catalogue of Microorganisms (GCM) 10K type strain sequencing project: providing services to taxonomists for standard genome sequencing and annotation.</title>
        <authorList>
            <consortium name="The Broad Institute Genomics Platform"/>
            <consortium name="The Broad Institute Genome Sequencing Center for Infectious Disease"/>
            <person name="Wu L."/>
            <person name="Ma J."/>
        </authorList>
    </citation>
    <scope>NUCLEOTIDE SEQUENCE [LARGE SCALE GENOMIC DNA]</scope>
    <source>
        <strain evidence="10">KCTC 42443</strain>
    </source>
</reference>
<dbReference type="PANTHER" id="PTHR43499:SF1">
    <property type="entry name" value="ABC TRANSPORTER I FAMILY MEMBER 1"/>
    <property type="match status" value="1"/>
</dbReference>
<dbReference type="PROSITE" id="PS50893">
    <property type="entry name" value="ABC_TRANSPORTER_2"/>
    <property type="match status" value="1"/>
</dbReference>
<keyword evidence="3" id="KW-0201">Cytochrome c-type biogenesis</keyword>
<dbReference type="EMBL" id="BNCH01000002">
    <property type="protein sequence ID" value="GHE91960.1"/>
    <property type="molecule type" value="Genomic_DNA"/>
</dbReference>
<protein>
    <submittedName>
        <fullName evidence="9">Cytochrome c biogenesis ATP-binding export protein CcmA</fullName>
    </submittedName>
</protein>
<dbReference type="SMART" id="SM00382">
    <property type="entry name" value="AAA"/>
    <property type="match status" value="1"/>
</dbReference>
<dbReference type="RefSeq" id="WP_191285393.1">
    <property type="nucleotide sequence ID" value="NZ_BNCH01000002.1"/>
</dbReference>
<dbReference type="Proteomes" id="UP000609802">
    <property type="component" value="Unassembled WGS sequence"/>
</dbReference>
<keyword evidence="1" id="KW-0813">Transport</keyword>
<evidence type="ECO:0000256" key="4">
    <source>
        <dbReference type="ARBA" id="ARBA00022840"/>
    </source>
</evidence>
<dbReference type="GO" id="GO:0005524">
    <property type="term" value="F:ATP binding"/>
    <property type="evidence" value="ECO:0007669"/>
    <property type="project" value="UniProtKB-KW"/>
</dbReference>
<comment type="caution">
    <text evidence="9">The sequence shown here is derived from an EMBL/GenBank/DDBJ whole genome shotgun (WGS) entry which is preliminary data.</text>
</comment>
<organism evidence="9 10">
    <name type="scientific">Aliiroseovarius zhejiangensis</name>
    <dbReference type="NCBI Taxonomy" id="1632025"/>
    <lineage>
        <taxon>Bacteria</taxon>
        <taxon>Pseudomonadati</taxon>
        <taxon>Pseudomonadota</taxon>
        <taxon>Alphaproteobacteria</taxon>
        <taxon>Rhodobacterales</taxon>
        <taxon>Paracoccaceae</taxon>
        <taxon>Aliiroseovarius</taxon>
    </lineage>
</organism>
<evidence type="ECO:0000313" key="9">
    <source>
        <dbReference type="EMBL" id="GHE91960.1"/>
    </source>
</evidence>
<gene>
    <name evidence="9" type="primary">ccmA</name>
    <name evidence="9" type="ORF">GCM10016455_09940</name>
</gene>
<evidence type="ECO:0000313" key="10">
    <source>
        <dbReference type="Proteomes" id="UP000609802"/>
    </source>
</evidence>
<sequence length="213" mass="22380">MEMKVENLSVARGGVPVLEGVNFTLSAGHVLILRGPNGSGKTTLLRTLAGLQPPIAGQVSADPEHITYGAHADGLKATLTVEENLRFWASVHGIGRIDAAVEGFNLTGLTHRPAGNLSAGQKRRLGLARLLVTGRPIWLLDEPTVSLDAASVGLFADAVRAHVAGGGAALIATHIDLGLKADTFDIGPFRANGERATSSQQRDRYADFDEAFS</sequence>